<evidence type="ECO:0000313" key="1">
    <source>
        <dbReference type="EMBL" id="CAB4159072.1"/>
    </source>
</evidence>
<gene>
    <name evidence="1" type="ORF">UFOVP706_54</name>
</gene>
<reference evidence="1" key="1">
    <citation type="submission" date="2020-04" db="EMBL/GenBank/DDBJ databases">
        <authorList>
            <person name="Chiriac C."/>
            <person name="Salcher M."/>
            <person name="Ghai R."/>
            <person name="Kavagutti S V."/>
        </authorList>
    </citation>
    <scope>NUCLEOTIDE SEQUENCE</scope>
</reference>
<proteinExistence type="predicted"/>
<name>A0A6J5NK29_9CAUD</name>
<sequence length="104" mass="10974">MTPLVDTPLALLKIAALIEAQFKTPTVWSQLARLPMPGVIPDPTPDNLTIYADITPDGLTLSPSPTPHTVFAILITPTPHHLLLSAPGPQAAGLSRPAQEQALT</sequence>
<protein>
    <submittedName>
        <fullName evidence="1">Uncharacterized protein</fullName>
    </submittedName>
</protein>
<accession>A0A6J5NK29</accession>
<organism evidence="1">
    <name type="scientific">uncultured Caudovirales phage</name>
    <dbReference type="NCBI Taxonomy" id="2100421"/>
    <lineage>
        <taxon>Viruses</taxon>
        <taxon>Duplodnaviria</taxon>
        <taxon>Heunggongvirae</taxon>
        <taxon>Uroviricota</taxon>
        <taxon>Caudoviricetes</taxon>
        <taxon>Peduoviridae</taxon>
        <taxon>Maltschvirus</taxon>
        <taxon>Maltschvirus maltsch</taxon>
    </lineage>
</organism>
<dbReference type="EMBL" id="LR796682">
    <property type="protein sequence ID" value="CAB4159072.1"/>
    <property type="molecule type" value="Genomic_DNA"/>
</dbReference>